<keyword evidence="1" id="KW-0812">Transmembrane</keyword>
<protein>
    <submittedName>
        <fullName evidence="2">Uncharacterized protein</fullName>
    </submittedName>
</protein>
<name>A0A518GQ28_9PLAN</name>
<dbReference type="OrthoDB" id="212385at2"/>
<evidence type="ECO:0000256" key="1">
    <source>
        <dbReference type="SAM" id="Phobius"/>
    </source>
</evidence>
<feature type="transmembrane region" description="Helical" evidence="1">
    <location>
        <begin position="6"/>
        <end position="27"/>
    </location>
</feature>
<feature type="transmembrane region" description="Helical" evidence="1">
    <location>
        <begin position="34"/>
        <end position="51"/>
    </location>
</feature>
<dbReference type="KEGG" id="peh:Spb1_25730"/>
<gene>
    <name evidence="2" type="ORF">Spb1_25730</name>
</gene>
<dbReference type="EMBL" id="CP036299">
    <property type="protein sequence ID" value="QDV30639.1"/>
    <property type="molecule type" value="Genomic_DNA"/>
</dbReference>
<proteinExistence type="predicted"/>
<evidence type="ECO:0000313" key="3">
    <source>
        <dbReference type="Proteomes" id="UP000315349"/>
    </source>
</evidence>
<keyword evidence="1" id="KW-1133">Transmembrane helix</keyword>
<accession>A0A518GQ28</accession>
<keyword evidence="3" id="KW-1185">Reference proteome</keyword>
<organism evidence="2 3">
    <name type="scientific">Planctopirus ephydatiae</name>
    <dbReference type="NCBI Taxonomy" id="2528019"/>
    <lineage>
        <taxon>Bacteria</taxon>
        <taxon>Pseudomonadati</taxon>
        <taxon>Planctomycetota</taxon>
        <taxon>Planctomycetia</taxon>
        <taxon>Planctomycetales</taxon>
        <taxon>Planctomycetaceae</taxon>
        <taxon>Planctopirus</taxon>
    </lineage>
</organism>
<keyword evidence="1" id="KW-0472">Membrane</keyword>
<dbReference type="Proteomes" id="UP000315349">
    <property type="component" value="Chromosome"/>
</dbReference>
<reference evidence="2 3" key="1">
    <citation type="submission" date="2019-02" db="EMBL/GenBank/DDBJ databases">
        <title>Deep-cultivation of Planctomycetes and their phenomic and genomic characterization uncovers novel biology.</title>
        <authorList>
            <person name="Wiegand S."/>
            <person name="Jogler M."/>
            <person name="Boedeker C."/>
            <person name="Pinto D."/>
            <person name="Vollmers J."/>
            <person name="Rivas-Marin E."/>
            <person name="Kohn T."/>
            <person name="Peeters S.H."/>
            <person name="Heuer A."/>
            <person name="Rast P."/>
            <person name="Oberbeckmann S."/>
            <person name="Bunk B."/>
            <person name="Jeske O."/>
            <person name="Meyerdierks A."/>
            <person name="Storesund J.E."/>
            <person name="Kallscheuer N."/>
            <person name="Luecker S."/>
            <person name="Lage O.M."/>
            <person name="Pohl T."/>
            <person name="Merkel B.J."/>
            <person name="Hornburger P."/>
            <person name="Mueller R.-W."/>
            <person name="Bruemmer F."/>
            <person name="Labrenz M."/>
            <person name="Spormann A.M."/>
            <person name="Op den Camp H."/>
            <person name="Overmann J."/>
            <person name="Amann R."/>
            <person name="Jetten M.S.M."/>
            <person name="Mascher T."/>
            <person name="Medema M.H."/>
            <person name="Devos D.P."/>
            <person name="Kaster A.-K."/>
            <person name="Ovreas L."/>
            <person name="Rohde M."/>
            <person name="Galperin M.Y."/>
            <person name="Jogler C."/>
        </authorList>
    </citation>
    <scope>NUCLEOTIDE SEQUENCE [LARGE SCALE GENOMIC DNA]</scope>
    <source>
        <strain evidence="2 3">Spb1</strain>
    </source>
</reference>
<evidence type="ECO:0000313" key="2">
    <source>
        <dbReference type="EMBL" id="QDV30639.1"/>
    </source>
</evidence>
<sequence length="225" mass="24197">MNFPSMIGGGIVGGALGATIWAAIIYFTNYEVGYVAILVGILVGYCVKLGAGTWQGFVPGAIAAVLAIVSVTGGKYAAATLQANEVVQKMNTQVTDYDLKLGMADQLVSEKTEKKLPITWRNGKTSETAESLEDYPADIVESVNKSWETLSAEQKAAQLAERQKMIDEFQVEMGNMIRHQAFMASFSPYDLLFFGLATYAAFQLGSNAAPKPEVPTKSESTDQTA</sequence>
<feature type="transmembrane region" description="Helical" evidence="1">
    <location>
        <begin position="57"/>
        <end position="78"/>
    </location>
</feature>
<feature type="transmembrane region" description="Helical" evidence="1">
    <location>
        <begin position="181"/>
        <end position="202"/>
    </location>
</feature>
<dbReference type="AlphaFoldDB" id="A0A518GQ28"/>
<dbReference type="RefSeq" id="WP_145300313.1">
    <property type="nucleotide sequence ID" value="NZ_CP036299.1"/>
</dbReference>